<dbReference type="Proteomes" id="UP000098628">
    <property type="component" value="Genome"/>
</dbReference>
<dbReference type="InterPro" id="IPR004958">
    <property type="entry name" value="Herpes_UL4"/>
</dbReference>
<organism evidence="4 5">
    <name type="scientific">anatid alphaherpesvirus 1</name>
    <dbReference type="NCBI Taxonomy" id="104388"/>
    <lineage>
        <taxon>Viruses</taxon>
        <taxon>Duplodnaviria</taxon>
        <taxon>Heunggongvirae</taxon>
        <taxon>Peploviricota</taxon>
        <taxon>Herviviricetes</taxon>
        <taxon>Herpesvirales</taxon>
        <taxon>Orthoherpesviridae</taxon>
        <taxon>Alphaherpesvirinae</taxon>
        <taxon>Mardivirus</taxon>
        <taxon>Mardivirus anatidalpha1</taxon>
    </lineage>
</organism>
<proteinExistence type="inferred from homology"/>
<reference evidence="5" key="1">
    <citation type="submission" date="2014-03" db="EMBL/GenBank/DDBJ databases">
        <title>Protective efficacy and genomic characteristics of a duck enteritis virus attenuated by serial passage in chick embryo fibroblast.</title>
        <authorList>
            <person name="Yang C."/>
            <person name="Li Q."/>
            <person name="Li J."/>
            <person name="Liu D."/>
            <person name="Li L."/>
            <person name="Li H."/>
            <person name="Xia Y."/>
            <person name="Yang H."/>
            <person name="Yu K."/>
        </authorList>
    </citation>
    <scope>NUCLEOTIDE SEQUENCE [LARGE SCALE GENOMIC DNA]</scope>
</reference>
<evidence type="ECO:0000256" key="2">
    <source>
        <dbReference type="ARBA" id="ARBA00010784"/>
    </source>
</evidence>
<dbReference type="EMBL" id="KJ549663">
    <property type="protein sequence ID" value="AJG04927.1"/>
    <property type="molecule type" value="Genomic_DNA"/>
</dbReference>
<evidence type="ECO:0000313" key="4">
    <source>
        <dbReference type="EMBL" id="AJG04927.1"/>
    </source>
</evidence>
<gene>
    <name evidence="4" type="primary">ORF60</name>
</gene>
<dbReference type="GO" id="GO:0042025">
    <property type="term" value="C:host cell nucleus"/>
    <property type="evidence" value="ECO:0007669"/>
    <property type="project" value="UniProtKB-SubCell"/>
</dbReference>
<dbReference type="Pfam" id="PF03277">
    <property type="entry name" value="Herpes_UL4"/>
    <property type="match status" value="1"/>
</dbReference>
<keyword evidence="3" id="KW-1048">Host nucleus</keyword>
<comment type="similarity">
    <text evidence="2">Belongs to the alphaherpesvirinae HHV-1 UL4 family.</text>
</comment>
<name>A0A0U1YWF2_9ALPH</name>
<protein>
    <submittedName>
        <fullName evidence="4">UL4</fullName>
    </submittedName>
</protein>
<accession>A0A0U1YWF2</accession>
<comment type="subcellular location">
    <subcellularLocation>
        <location evidence="1">Host nucleus</location>
    </subcellularLocation>
</comment>
<evidence type="ECO:0000256" key="3">
    <source>
        <dbReference type="ARBA" id="ARBA00022562"/>
    </source>
</evidence>
<sequence>MQSHPATFITYTLGGTGASHTWTVPEYEQVICSCDGGSRSVLVGNKTRCDKLPPCNVIIQRGPLGTLFVVDIGYAIYSYMLRCDLKQQVGTLSASPGSLYVVPFTSCTVVGVDSCIRSDSSGVLTIAWSHNTVHITITVYGLSEESQRMASVSAISTVGQDYENLQDIANQEQSEEDLLSAAIKEANIGVDYISDSESSSRTVMDDLLTSIQDECLETADCFCNGTSQEPIAVNGIDI</sequence>
<evidence type="ECO:0000313" key="5">
    <source>
        <dbReference type="Proteomes" id="UP000098628"/>
    </source>
</evidence>
<evidence type="ECO:0000256" key="1">
    <source>
        <dbReference type="ARBA" id="ARBA00004147"/>
    </source>
</evidence>